<gene>
    <name evidence="13" type="ORF">CHH28_04640</name>
</gene>
<sequence>MKKHVLLAALLAPMATQAAETIEIQLPEFYGKLNLTVQSSDDSSGKFTEVNSNASRLGLKGKGELKHGIQAIYQVEYQTTPDSSASDLSQRNTFAGLKGAPGQLIIGTFDTPLKVLQKKVDQFNDLEGDIKSAITVSDNRKGNSVMYTSPRLYGLQLAADHVAAEQEGRNDGTSVSLTYDRGPIYFGVARDTDVEGNDIDVTRVVAQTKLAGVQFGALWEQQEMDDLDAEGWMASLAYKLDMGLTLKAQYGESDIVNEGMSTYSVGADYSLGKGAKAIAFYTDESADDEAKDASYAGMGIEFKF</sequence>
<evidence type="ECO:0000256" key="2">
    <source>
        <dbReference type="ARBA" id="ARBA00011233"/>
    </source>
</evidence>
<evidence type="ECO:0000256" key="1">
    <source>
        <dbReference type="ARBA" id="ARBA00004571"/>
    </source>
</evidence>
<reference evidence="13 14" key="1">
    <citation type="submission" date="2017-07" db="EMBL/GenBank/DDBJ databases">
        <title>Annotated genome sequence of Bacterioplanes sanyensis isolated from Red Sea.</title>
        <authorList>
            <person name="Rehman Z.U."/>
        </authorList>
    </citation>
    <scope>NUCLEOTIDE SEQUENCE [LARGE SCALE GENOMIC DNA]</scope>
    <source>
        <strain evidence="13 14">NV9</strain>
    </source>
</reference>
<dbReference type="OrthoDB" id="8957883at2"/>
<dbReference type="InterPro" id="IPR050298">
    <property type="entry name" value="Gram-neg_bact_OMP"/>
</dbReference>
<dbReference type="InterPro" id="IPR002299">
    <property type="entry name" value="Porin_Neis"/>
</dbReference>
<dbReference type="EMBL" id="CP022530">
    <property type="protein sequence ID" value="ASP38010.1"/>
    <property type="molecule type" value="Genomic_DNA"/>
</dbReference>
<evidence type="ECO:0000256" key="11">
    <source>
        <dbReference type="SAM" id="SignalP"/>
    </source>
</evidence>
<keyword evidence="8" id="KW-0626">Porin</keyword>
<dbReference type="SUPFAM" id="SSF56935">
    <property type="entry name" value="Porins"/>
    <property type="match status" value="1"/>
</dbReference>
<organism evidence="13 14">
    <name type="scientific">Bacterioplanes sanyensis</name>
    <dbReference type="NCBI Taxonomy" id="1249553"/>
    <lineage>
        <taxon>Bacteria</taxon>
        <taxon>Pseudomonadati</taxon>
        <taxon>Pseudomonadota</taxon>
        <taxon>Gammaproteobacteria</taxon>
        <taxon>Oceanospirillales</taxon>
        <taxon>Oceanospirillaceae</taxon>
        <taxon>Bacterioplanes</taxon>
    </lineage>
</organism>
<feature type="signal peptide" evidence="11">
    <location>
        <begin position="1"/>
        <end position="18"/>
    </location>
</feature>
<dbReference type="RefSeq" id="WP_094059211.1">
    <property type="nucleotide sequence ID" value="NZ_CP022530.1"/>
</dbReference>
<dbReference type="Proteomes" id="UP000202440">
    <property type="component" value="Chromosome"/>
</dbReference>
<keyword evidence="14" id="KW-1185">Reference proteome</keyword>
<evidence type="ECO:0000256" key="5">
    <source>
        <dbReference type="ARBA" id="ARBA00022692"/>
    </source>
</evidence>
<evidence type="ECO:0000256" key="7">
    <source>
        <dbReference type="ARBA" id="ARBA00023065"/>
    </source>
</evidence>
<dbReference type="GO" id="GO:0046930">
    <property type="term" value="C:pore complex"/>
    <property type="evidence" value="ECO:0007669"/>
    <property type="project" value="UniProtKB-KW"/>
</dbReference>
<keyword evidence="5" id="KW-0812">Transmembrane</keyword>
<dbReference type="AlphaFoldDB" id="A0A222FGY4"/>
<accession>A0A222FGY4</accession>
<comment type="subunit">
    <text evidence="2">Homotrimer.</text>
</comment>
<evidence type="ECO:0000256" key="9">
    <source>
        <dbReference type="ARBA" id="ARBA00023136"/>
    </source>
</evidence>
<evidence type="ECO:0000259" key="12">
    <source>
        <dbReference type="Pfam" id="PF13609"/>
    </source>
</evidence>
<name>A0A222FGY4_9GAMM</name>
<evidence type="ECO:0000256" key="4">
    <source>
        <dbReference type="ARBA" id="ARBA00022452"/>
    </source>
</evidence>
<keyword evidence="9" id="KW-0472">Membrane</keyword>
<dbReference type="Pfam" id="PF13609">
    <property type="entry name" value="Porin_4"/>
    <property type="match status" value="1"/>
</dbReference>
<evidence type="ECO:0000313" key="14">
    <source>
        <dbReference type="Proteomes" id="UP000202440"/>
    </source>
</evidence>
<evidence type="ECO:0000256" key="8">
    <source>
        <dbReference type="ARBA" id="ARBA00023114"/>
    </source>
</evidence>
<dbReference type="PANTHER" id="PTHR34501">
    <property type="entry name" value="PROTEIN YDDL-RELATED"/>
    <property type="match status" value="1"/>
</dbReference>
<keyword evidence="4" id="KW-1134">Transmembrane beta strand</keyword>
<keyword evidence="3" id="KW-0813">Transport</keyword>
<keyword evidence="10" id="KW-0998">Cell outer membrane</keyword>
<dbReference type="CDD" id="cd00342">
    <property type="entry name" value="gram_neg_porins"/>
    <property type="match status" value="1"/>
</dbReference>
<dbReference type="InterPro" id="IPR023614">
    <property type="entry name" value="Porin_dom_sf"/>
</dbReference>
<feature type="domain" description="Porin" evidence="12">
    <location>
        <begin position="9"/>
        <end position="287"/>
    </location>
</feature>
<evidence type="ECO:0000313" key="13">
    <source>
        <dbReference type="EMBL" id="ASP38010.1"/>
    </source>
</evidence>
<keyword evidence="7" id="KW-0406">Ion transport</keyword>
<evidence type="ECO:0000256" key="3">
    <source>
        <dbReference type="ARBA" id="ARBA00022448"/>
    </source>
</evidence>
<dbReference type="PRINTS" id="PR00182">
    <property type="entry name" value="ECOLNEIPORIN"/>
</dbReference>
<dbReference type="InterPro" id="IPR033900">
    <property type="entry name" value="Gram_neg_porin_domain"/>
</dbReference>
<feature type="chain" id="PRO_5012420243" evidence="11">
    <location>
        <begin position="19"/>
        <end position="304"/>
    </location>
</feature>
<dbReference type="PRINTS" id="PR00184">
    <property type="entry name" value="NEISSPPORIN"/>
</dbReference>
<dbReference type="GO" id="GO:0034220">
    <property type="term" value="P:monoatomic ion transmembrane transport"/>
    <property type="evidence" value="ECO:0007669"/>
    <property type="project" value="InterPro"/>
</dbReference>
<dbReference type="InterPro" id="IPR001702">
    <property type="entry name" value="Porin_Gram-ve"/>
</dbReference>
<dbReference type="Gene3D" id="2.40.160.10">
    <property type="entry name" value="Porin"/>
    <property type="match status" value="1"/>
</dbReference>
<keyword evidence="6 11" id="KW-0732">Signal</keyword>
<dbReference type="GO" id="GO:0009279">
    <property type="term" value="C:cell outer membrane"/>
    <property type="evidence" value="ECO:0007669"/>
    <property type="project" value="UniProtKB-SubCell"/>
</dbReference>
<evidence type="ECO:0000256" key="10">
    <source>
        <dbReference type="ARBA" id="ARBA00023237"/>
    </source>
</evidence>
<dbReference type="GO" id="GO:0015288">
    <property type="term" value="F:porin activity"/>
    <property type="evidence" value="ECO:0007669"/>
    <property type="project" value="UniProtKB-KW"/>
</dbReference>
<dbReference type="PANTHER" id="PTHR34501:SF9">
    <property type="entry name" value="MAJOR OUTER MEMBRANE PROTEIN P.IA"/>
    <property type="match status" value="1"/>
</dbReference>
<proteinExistence type="predicted"/>
<comment type="subcellular location">
    <subcellularLocation>
        <location evidence="1">Cell outer membrane</location>
        <topology evidence="1">Multi-pass membrane protein</topology>
    </subcellularLocation>
</comment>
<protein>
    <submittedName>
        <fullName evidence="13">Porin</fullName>
    </submittedName>
</protein>
<evidence type="ECO:0000256" key="6">
    <source>
        <dbReference type="ARBA" id="ARBA00022729"/>
    </source>
</evidence>
<dbReference type="KEGG" id="bsan:CHH28_04640"/>